<gene>
    <name evidence="11" type="ORF">FOB60_002345</name>
</gene>
<evidence type="ECO:0000256" key="8">
    <source>
        <dbReference type="PROSITE-ProRule" id="PRU00176"/>
    </source>
</evidence>
<dbReference type="PANTHER" id="PTHR12311">
    <property type="entry name" value="ACTIVATOR OF BASAL TRANSCRIPTION 1"/>
    <property type="match status" value="1"/>
</dbReference>
<feature type="domain" description="RRM" evidence="10">
    <location>
        <begin position="131"/>
        <end position="229"/>
    </location>
</feature>
<feature type="compositionally biased region" description="Low complexity" evidence="9">
    <location>
        <begin position="296"/>
        <end position="306"/>
    </location>
</feature>
<evidence type="ECO:0000256" key="7">
    <source>
        <dbReference type="ARBA" id="ARBA00032634"/>
    </source>
</evidence>
<dbReference type="InterPro" id="IPR039119">
    <property type="entry name" value="ABT1/Esf2"/>
</dbReference>
<comment type="caution">
    <text evidence="11">The sequence shown here is derived from an EMBL/GenBank/DDBJ whole genome shotgun (WGS) entry which is preliminary data.</text>
</comment>
<feature type="compositionally biased region" description="Low complexity" evidence="9">
    <location>
        <begin position="100"/>
        <end position="109"/>
    </location>
</feature>
<feature type="region of interest" description="Disordered" evidence="9">
    <location>
        <begin position="276"/>
        <end position="350"/>
    </location>
</feature>
<dbReference type="GO" id="GO:0003723">
    <property type="term" value="F:RNA binding"/>
    <property type="evidence" value="ECO:0007669"/>
    <property type="project" value="UniProtKB-UniRule"/>
</dbReference>
<evidence type="ECO:0000256" key="4">
    <source>
        <dbReference type="ARBA" id="ARBA00021800"/>
    </source>
</evidence>
<dbReference type="InterPro" id="IPR035979">
    <property type="entry name" value="RBD_domain_sf"/>
</dbReference>
<dbReference type="SMART" id="SM00360">
    <property type="entry name" value="RRM"/>
    <property type="match status" value="1"/>
</dbReference>
<feature type="compositionally biased region" description="Polar residues" evidence="9">
    <location>
        <begin position="335"/>
        <end position="350"/>
    </location>
</feature>
<reference evidence="11" key="1">
    <citation type="submission" date="2020-03" db="EMBL/GenBank/DDBJ databases">
        <title>FDA dAtabase for Regulatory Grade micrObial Sequences (FDA-ARGOS): Supporting development and validation of Infectious Disease Dx tests.</title>
        <authorList>
            <person name="Campos J."/>
            <person name="Goldberg B."/>
            <person name="Tallon L."/>
            <person name="Sadzewicz L."/>
            <person name="Vavikolanu K."/>
            <person name="Mehta A."/>
            <person name="Aluvathingal J."/>
            <person name="Nadendla S."/>
            <person name="Nandy P."/>
            <person name="Geyer C."/>
            <person name="Yan Y."/>
            <person name="Sichtig H."/>
        </authorList>
    </citation>
    <scope>NUCLEOTIDE SEQUENCE [LARGE SCALE GENOMIC DNA]</scope>
    <source>
        <strain evidence="11">FDAARGOS_652</strain>
    </source>
</reference>
<dbReference type="GO" id="GO:0000480">
    <property type="term" value="P:endonucleolytic cleavage in 5'-ETS of tricistronic rRNA transcript (SSU-rRNA, 5.8S rRNA, LSU-rRNA)"/>
    <property type="evidence" value="ECO:0007669"/>
    <property type="project" value="TreeGrafter"/>
</dbReference>
<proteinExistence type="inferred from homology"/>
<comment type="subcellular location">
    <subcellularLocation>
        <location evidence="1">Nucleus</location>
        <location evidence="1">Nucleolus</location>
    </subcellularLocation>
</comment>
<dbReference type="CDD" id="cd12263">
    <property type="entry name" value="RRM_ABT1_like"/>
    <property type="match status" value="1"/>
</dbReference>
<keyword evidence="6" id="KW-0539">Nucleus</keyword>
<dbReference type="InterPro" id="IPR012677">
    <property type="entry name" value="Nucleotide-bd_a/b_plait_sf"/>
</dbReference>
<sequence length="350" mass="40293">MSSDRDSQSDFFSDEESDEEHKVYLKSKGKNLYMYATSTEEQDSNFEDEDDDEEEEAEKGFNNNAGGNDNGNKDETNREKNTSNTQSDEISHDQEDDNNNNKVTTTTINKKLKKLTPKELEKEQKRIKKTGVCYLSKIPPYMKPSKLRSVLSRFGSIDRIFLKPEDASIYHKRVKYGGNKKKRFTEGWVEFVNKKDAKLCAQTLNGNKLGGKKTSYYYDDIINIKYLKSFKWMDLTQQIAKENEIRQAKLALDLSQQQKFNKAFVHNVEQQKMIQGIKRKRDAKDNGKEYDESGEASITASSSAKASNEDKLRRQFKQRKVTSTRSDASNELKQKSTPNDKLSNVLSKVL</sequence>
<evidence type="ECO:0000313" key="12">
    <source>
        <dbReference type="Proteomes" id="UP000590412"/>
    </source>
</evidence>
<dbReference type="GO" id="GO:0034462">
    <property type="term" value="P:small-subunit processome assembly"/>
    <property type="evidence" value="ECO:0007669"/>
    <property type="project" value="TreeGrafter"/>
</dbReference>
<feature type="compositionally biased region" description="Basic and acidic residues" evidence="9">
    <location>
        <begin position="282"/>
        <end position="291"/>
    </location>
</feature>
<dbReference type="GO" id="GO:0000472">
    <property type="term" value="P:endonucleolytic cleavage to generate mature 5'-end of SSU-rRNA from (SSU-rRNA, 5.8S rRNA, LSU-rRNA)"/>
    <property type="evidence" value="ECO:0007669"/>
    <property type="project" value="TreeGrafter"/>
</dbReference>
<feature type="compositionally biased region" description="Basic and acidic residues" evidence="9">
    <location>
        <begin position="71"/>
        <end position="81"/>
    </location>
</feature>
<dbReference type="AlphaFoldDB" id="A0A8X7NQL9"/>
<dbReference type="Gene3D" id="3.30.70.330">
    <property type="match status" value="1"/>
</dbReference>
<evidence type="ECO:0000256" key="3">
    <source>
        <dbReference type="ARBA" id="ARBA00013906"/>
    </source>
</evidence>
<dbReference type="PROSITE" id="PS50102">
    <property type="entry name" value="RRM"/>
    <property type="match status" value="1"/>
</dbReference>
<feature type="region of interest" description="Disordered" evidence="9">
    <location>
        <begin position="1"/>
        <end position="110"/>
    </location>
</feature>
<evidence type="ECO:0000256" key="9">
    <source>
        <dbReference type="SAM" id="MobiDB-lite"/>
    </source>
</evidence>
<evidence type="ECO:0000256" key="2">
    <source>
        <dbReference type="ARBA" id="ARBA00005819"/>
    </source>
</evidence>
<protein>
    <recommendedName>
        <fullName evidence="3">Pre-rRNA-processing protein ESF2</fullName>
    </recommendedName>
    <alternativeName>
        <fullName evidence="7">18S rRNA factor 2</fullName>
    </alternativeName>
    <alternativeName>
        <fullName evidence="4">Pre-rRNA-processing protein esf2</fullName>
    </alternativeName>
</protein>
<keyword evidence="5 8" id="KW-0694">RNA-binding</keyword>
<dbReference type="InterPro" id="IPR000504">
    <property type="entry name" value="RRM_dom"/>
</dbReference>
<dbReference type="PANTHER" id="PTHR12311:SF7">
    <property type="entry name" value="ACTIVATOR OF BASAL TRANSCRIPTION 1"/>
    <property type="match status" value="1"/>
</dbReference>
<evidence type="ECO:0000259" key="10">
    <source>
        <dbReference type="PROSITE" id="PS50102"/>
    </source>
</evidence>
<organism evidence="11 12">
    <name type="scientific">Candida parapsilosis</name>
    <name type="common">Yeast</name>
    <dbReference type="NCBI Taxonomy" id="5480"/>
    <lineage>
        <taxon>Eukaryota</taxon>
        <taxon>Fungi</taxon>
        <taxon>Dikarya</taxon>
        <taxon>Ascomycota</taxon>
        <taxon>Saccharomycotina</taxon>
        <taxon>Pichiomycetes</taxon>
        <taxon>Debaryomycetaceae</taxon>
        <taxon>Candida/Lodderomyces clade</taxon>
        <taxon>Candida</taxon>
    </lineage>
</organism>
<dbReference type="SUPFAM" id="SSF54928">
    <property type="entry name" value="RNA-binding domain, RBD"/>
    <property type="match status" value="1"/>
</dbReference>
<dbReference type="GO" id="GO:0005730">
    <property type="term" value="C:nucleolus"/>
    <property type="evidence" value="ECO:0007669"/>
    <property type="project" value="UniProtKB-SubCell"/>
</dbReference>
<dbReference type="EMBL" id="JABWAB010000003">
    <property type="protein sequence ID" value="KAF6057790.1"/>
    <property type="molecule type" value="Genomic_DNA"/>
</dbReference>
<dbReference type="Proteomes" id="UP000590412">
    <property type="component" value="Unassembled WGS sequence"/>
</dbReference>
<accession>A0A8X7NQL9</accession>
<dbReference type="Pfam" id="PF00076">
    <property type="entry name" value="RRM_1"/>
    <property type="match status" value="1"/>
</dbReference>
<dbReference type="GO" id="GO:0000447">
    <property type="term" value="P:endonucleolytic cleavage in ITS1 to separate SSU-rRNA from 5.8S rRNA and LSU-rRNA from tricistronic rRNA transcript (SSU-rRNA, 5.8S rRNA, LSU-rRNA)"/>
    <property type="evidence" value="ECO:0007669"/>
    <property type="project" value="TreeGrafter"/>
</dbReference>
<evidence type="ECO:0000256" key="1">
    <source>
        <dbReference type="ARBA" id="ARBA00004604"/>
    </source>
</evidence>
<dbReference type="InterPro" id="IPR034353">
    <property type="entry name" value="ABT1/ESF2_RRM"/>
</dbReference>
<name>A0A8X7NQL9_CANPA</name>
<evidence type="ECO:0000313" key="11">
    <source>
        <dbReference type="EMBL" id="KAF6057790.1"/>
    </source>
</evidence>
<evidence type="ECO:0000256" key="6">
    <source>
        <dbReference type="ARBA" id="ARBA00023242"/>
    </source>
</evidence>
<evidence type="ECO:0000256" key="5">
    <source>
        <dbReference type="ARBA" id="ARBA00022884"/>
    </source>
</evidence>
<comment type="similarity">
    <text evidence="2">Belongs to the ESF2/ABP1 family.</text>
</comment>
<feature type="compositionally biased region" description="Acidic residues" evidence="9">
    <location>
        <begin position="40"/>
        <end position="57"/>
    </location>
</feature>